<dbReference type="EMBL" id="CCYD01000610">
    <property type="protein sequence ID" value="CEG41961.1"/>
    <property type="molecule type" value="Genomic_DNA"/>
</dbReference>
<dbReference type="AlphaFoldDB" id="A0A0P1ALV0"/>
<keyword evidence="2" id="KW-0732">Signal</keyword>
<feature type="compositionally biased region" description="Basic residues" evidence="1">
    <location>
        <begin position="435"/>
        <end position="444"/>
    </location>
</feature>
<feature type="signal peptide" evidence="2">
    <location>
        <begin position="1"/>
        <end position="25"/>
    </location>
</feature>
<feature type="chain" id="PRO_5006058764" description="RxLR-like protein" evidence="2">
    <location>
        <begin position="26"/>
        <end position="444"/>
    </location>
</feature>
<evidence type="ECO:0000313" key="3">
    <source>
        <dbReference type="EMBL" id="CEG41961.1"/>
    </source>
</evidence>
<keyword evidence="4" id="KW-1185">Reference proteome</keyword>
<evidence type="ECO:0000256" key="2">
    <source>
        <dbReference type="SAM" id="SignalP"/>
    </source>
</evidence>
<evidence type="ECO:0000313" key="4">
    <source>
        <dbReference type="Proteomes" id="UP000054928"/>
    </source>
</evidence>
<evidence type="ECO:0000256" key="1">
    <source>
        <dbReference type="SAM" id="MobiDB-lite"/>
    </source>
</evidence>
<proteinExistence type="predicted"/>
<organism evidence="3 4">
    <name type="scientific">Plasmopara halstedii</name>
    <name type="common">Downy mildew of sunflower</name>
    <dbReference type="NCBI Taxonomy" id="4781"/>
    <lineage>
        <taxon>Eukaryota</taxon>
        <taxon>Sar</taxon>
        <taxon>Stramenopiles</taxon>
        <taxon>Oomycota</taxon>
        <taxon>Peronosporomycetes</taxon>
        <taxon>Peronosporales</taxon>
        <taxon>Peronosporaceae</taxon>
        <taxon>Plasmopara</taxon>
    </lineage>
</organism>
<name>A0A0P1ALV0_PLAHL</name>
<evidence type="ECO:0008006" key="5">
    <source>
        <dbReference type="Google" id="ProtNLM"/>
    </source>
</evidence>
<accession>A0A0P1ALV0</accession>
<dbReference type="Proteomes" id="UP000054928">
    <property type="component" value="Unassembled WGS sequence"/>
</dbReference>
<reference evidence="4" key="1">
    <citation type="submission" date="2014-09" db="EMBL/GenBank/DDBJ databases">
        <authorList>
            <person name="Sharma Rahul"/>
            <person name="Thines Marco"/>
        </authorList>
    </citation>
    <scope>NUCLEOTIDE SEQUENCE [LARGE SCALE GENOMIC DNA]</scope>
</reference>
<feature type="compositionally biased region" description="Pro residues" evidence="1">
    <location>
        <begin position="418"/>
        <end position="433"/>
    </location>
</feature>
<sequence length="444" mass="49862">MNSMSNHPKFLHFLLFASVAIVACTEPDIADTLTVNAKPLESIEERIGPVPGEAQAGWFVRFFRAIWGKIARTWLVKWLNPSLHMKYAKDPVVVATNLFHDYGLGSVKENLFVSEPFKRWSGVINDVYKDEPKKGYNIMVEVLANQDTNKLIDSMIQTETSLDSTPLIKGIKTAILDKAFRDNKLENVFENNIIQKWYRSSKKAVVEEIVSKVRSDVQLIVDSTMIDTSTFNGDAKAISEDVMAILEDIQDDLILGHAKKFFGNALLPTPEDKEKFMLGKSHASPTQIDKNNLNTPIIAPVSSMHSSIPKTNDLKRYPFNPVLEQETPFIILFLHSNGYDPYREMVNQWVNQYGIQRTLDYIHEAEQVSDEEYITLLANAASKHFENKKDNVPAFRGSPDAIPPDMTPVGGAPSDKPLSPPVDQPLPPPGDKPLPPHHQHHSGQ</sequence>
<protein>
    <recommendedName>
        <fullName evidence="5">RxLR-like protein</fullName>
    </recommendedName>
</protein>
<feature type="region of interest" description="Disordered" evidence="1">
    <location>
        <begin position="390"/>
        <end position="444"/>
    </location>
</feature>
<dbReference type="RefSeq" id="XP_024578330.1">
    <property type="nucleotide sequence ID" value="XM_024727787.1"/>
</dbReference>
<dbReference type="GeneID" id="36407324"/>